<evidence type="ECO:0000256" key="4">
    <source>
        <dbReference type="ARBA" id="ARBA00023015"/>
    </source>
</evidence>
<dbReference type="OrthoDB" id="5549158at2759"/>
<dbReference type="EMBL" id="BFAD01000001">
    <property type="protein sequence ID" value="GBE78206.1"/>
    <property type="molecule type" value="Genomic_DNA"/>
</dbReference>
<keyword evidence="11" id="KW-1185">Reference proteome</keyword>
<dbReference type="AlphaFoldDB" id="A0A401G7R1"/>
<evidence type="ECO:0000256" key="8">
    <source>
        <dbReference type="ARBA" id="ARBA00031256"/>
    </source>
</evidence>
<keyword evidence="5 9" id="KW-0010">Activator</keyword>
<evidence type="ECO:0000256" key="3">
    <source>
        <dbReference type="ARBA" id="ARBA00020628"/>
    </source>
</evidence>
<evidence type="ECO:0000256" key="5">
    <source>
        <dbReference type="ARBA" id="ARBA00023159"/>
    </source>
</evidence>
<dbReference type="GO" id="GO:0003712">
    <property type="term" value="F:transcription coregulator activity"/>
    <property type="evidence" value="ECO:0007669"/>
    <property type="project" value="InterPro"/>
</dbReference>
<dbReference type="PANTHER" id="PTHR35784">
    <property type="entry name" value="MEDIATOR OF RNA POLYMERASE II TRANSCRIPTION SUBUNIT 5"/>
    <property type="match status" value="1"/>
</dbReference>
<evidence type="ECO:0000313" key="10">
    <source>
        <dbReference type="EMBL" id="GBE78206.1"/>
    </source>
</evidence>
<sequence length="949" mass="103173">MSLSELTRNSFQSGIQPAKWINLCKLFTSKRQLQLTSEAVQMDLGNSVLLLFRSYPGDPALQAYLNCAIQDQILSLPIFVVMFLSAAKSQELHNTATLDILCRVILDAHYASGSPPIGSVVSYAESSVEVLGTVQDAMTLLKTAYSLPTTPLHQLTTSASELLILLLSCVTDVSQISTAQAMMYFAEASEMLQVLRLSSGVKRVLESFALSLSLLLGDDAKVAREAQMMHTLLALSKGDRQGPGSDTDTITCSLVLHSLILSRSSEYGSGDPSHVAAILLGLLRWSSWTPVVFYTQLLLSALTCLAQNLSLGSSSRSGLIWRAFVVGRLPFLMSLFQQAAELDGTAGVDWRTVLQLALLSVLQHTELLDKCDSNSRPGSADSGERSAHSRLFVLEFFYQLLAVGLIDSSFATTVSPTLPNEFHPKLQSEAQDAGLDLASYFEAKLSVEVGVEDAVFLERTWKDPTSHAALAETVHKRFTSPASLDIESLSHLCRILSANEPALDILSLHIKIPQLVTHALAYVDDYDFETIGDPQAAVSHLGDVLLFLQSTIVRFNLLSAPFVLGGRALSPEFLFSAATIYRLADLKGEDLGAFNGWFKALFDINSEGIEDTILRATRPKTLLRISATLFCHAIGLCSERKMDKDVLNSGISYFLGPLLNWTLLGIVKALLAEIHRRRFMAPIHLEVLQTVLNSQSCPPVVRHLSAPAVLRLFPSGTKLGLTPTIVYDPSPIRRVALQALGLPVDDTQDALSLNTHGPSWADQPRHAVRDALSAARAGKAPSLDVTRCLVFTTPTKFLNALWDELMTAATIGDVEAPTRVATFVLTMPRCPRSPPLLPIFLHVVLPTIVASADHLASSGRAPPDQTITIELLVSVISSALTAALHLEWALVTVCGEKRFVLGQSVSYMARRLAGDLRRKGHGETSAAIMQRLVESQPFMANFPTFSADL</sequence>
<dbReference type="PANTHER" id="PTHR35784:SF1">
    <property type="entry name" value="MEDIATOR OF RNA POLYMERASE II TRANSCRIPTION SUBUNIT 5"/>
    <property type="match status" value="1"/>
</dbReference>
<comment type="similarity">
    <text evidence="2 9">Belongs to the Mediator complex subunit 5 family.</text>
</comment>
<dbReference type="GO" id="GO:0006357">
    <property type="term" value="P:regulation of transcription by RNA polymerase II"/>
    <property type="evidence" value="ECO:0007669"/>
    <property type="project" value="InterPro"/>
</dbReference>
<comment type="subunit">
    <text evidence="9">Component of the Mediator complex.</text>
</comment>
<comment type="function">
    <text evidence="9">Component of the Mediator complex, a coactivator involved in the regulated transcription of nearly all RNA polymerase II-dependent genes. Mediator functions as a bridge to convey information from gene-specific regulatory proteins to the basal RNA polymerase II transcription machinery. Mediator is recruited to promoters by direct interactions with regulatory proteins and serves as a scaffold for the assembly of a functional preinitiation complex with RNA polymerase II and the general transcription factors.</text>
</comment>
<dbReference type="GO" id="GO:0016592">
    <property type="term" value="C:mediator complex"/>
    <property type="evidence" value="ECO:0007669"/>
    <property type="project" value="InterPro"/>
</dbReference>
<keyword evidence="7 9" id="KW-0539">Nucleus</keyword>
<protein>
    <recommendedName>
        <fullName evidence="3 9">Mediator of RNA polymerase II transcription subunit 5</fullName>
    </recommendedName>
    <alternativeName>
        <fullName evidence="8 9">Mediator complex subunit 5</fullName>
    </alternativeName>
</protein>
<organism evidence="10 11">
    <name type="scientific">Sparassis crispa</name>
    <dbReference type="NCBI Taxonomy" id="139825"/>
    <lineage>
        <taxon>Eukaryota</taxon>
        <taxon>Fungi</taxon>
        <taxon>Dikarya</taxon>
        <taxon>Basidiomycota</taxon>
        <taxon>Agaricomycotina</taxon>
        <taxon>Agaricomycetes</taxon>
        <taxon>Polyporales</taxon>
        <taxon>Sparassidaceae</taxon>
        <taxon>Sparassis</taxon>
    </lineage>
</organism>
<evidence type="ECO:0000256" key="9">
    <source>
        <dbReference type="RuleBase" id="RU364142"/>
    </source>
</evidence>
<evidence type="ECO:0000313" key="11">
    <source>
        <dbReference type="Proteomes" id="UP000287166"/>
    </source>
</evidence>
<dbReference type="InParanoid" id="A0A401G7R1"/>
<name>A0A401G7R1_9APHY</name>
<accession>A0A401G7R1</accession>
<evidence type="ECO:0000256" key="7">
    <source>
        <dbReference type="ARBA" id="ARBA00023242"/>
    </source>
</evidence>
<dbReference type="InterPro" id="IPR014801">
    <property type="entry name" value="Mediator_Med5_fun"/>
</dbReference>
<reference evidence="10 11" key="1">
    <citation type="journal article" date="2018" name="Sci. Rep.">
        <title>Genome sequence of the cauliflower mushroom Sparassis crispa (Hanabiratake) and its association with beneficial usage.</title>
        <authorList>
            <person name="Kiyama R."/>
            <person name="Furutani Y."/>
            <person name="Kawaguchi K."/>
            <person name="Nakanishi T."/>
        </authorList>
    </citation>
    <scope>NUCLEOTIDE SEQUENCE [LARGE SCALE GENOMIC DNA]</scope>
</reference>
<gene>
    <name evidence="9" type="primary">MED5</name>
    <name evidence="10" type="ORF">SCP_0110890</name>
</gene>
<comment type="caution">
    <text evidence="10">The sequence shown here is derived from an EMBL/GenBank/DDBJ whole genome shotgun (WGS) entry which is preliminary data.</text>
</comment>
<dbReference type="STRING" id="139825.A0A401G7R1"/>
<dbReference type="Proteomes" id="UP000287166">
    <property type="component" value="Unassembled WGS sequence"/>
</dbReference>
<evidence type="ECO:0000256" key="2">
    <source>
        <dbReference type="ARBA" id="ARBA00008782"/>
    </source>
</evidence>
<keyword evidence="6 9" id="KW-0804">Transcription</keyword>
<evidence type="ECO:0000256" key="1">
    <source>
        <dbReference type="ARBA" id="ARBA00004123"/>
    </source>
</evidence>
<comment type="subcellular location">
    <subcellularLocation>
        <location evidence="1 9">Nucleus</location>
    </subcellularLocation>
</comment>
<proteinExistence type="inferred from homology"/>
<keyword evidence="4 9" id="KW-0805">Transcription regulation</keyword>
<dbReference type="Pfam" id="PF08689">
    <property type="entry name" value="Med5"/>
    <property type="match status" value="1"/>
</dbReference>
<evidence type="ECO:0000256" key="6">
    <source>
        <dbReference type="ARBA" id="ARBA00023163"/>
    </source>
</evidence>